<dbReference type="Pfam" id="PF13589">
    <property type="entry name" value="HATPase_c_3"/>
    <property type="match status" value="1"/>
</dbReference>
<dbReference type="InterPro" id="IPR036890">
    <property type="entry name" value="HATPase_C_sf"/>
</dbReference>
<dbReference type="Proteomes" id="UP000315400">
    <property type="component" value="Unassembled WGS sequence"/>
</dbReference>
<keyword evidence="1" id="KW-0067">ATP-binding</keyword>
<accession>A0A540V8J9</accession>
<comment type="caution">
    <text evidence="1">The sequence shown here is derived from an EMBL/GenBank/DDBJ whole genome shotgun (WGS) entry which is preliminary data.</text>
</comment>
<proteinExistence type="predicted"/>
<evidence type="ECO:0000313" key="1">
    <source>
        <dbReference type="EMBL" id="TQE93099.1"/>
    </source>
</evidence>
<dbReference type="AlphaFoldDB" id="A0A540V8J9"/>
<feature type="non-terminal residue" evidence="1">
    <location>
        <position position="434"/>
    </location>
</feature>
<dbReference type="SUPFAM" id="SSF55874">
    <property type="entry name" value="ATPase domain of HSP90 chaperone/DNA topoisomerase II/histidine kinase"/>
    <property type="match status" value="1"/>
</dbReference>
<keyword evidence="1" id="KW-0547">Nucleotide-binding</keyword>
<dbReference type="EMBL" id="VIFK01000497">
    <property type="protein sequence ID" value="TQE93099.1"/>
    <property type="molecule type" value="Genomic_DNA"/>
</dbReference>
<organism evidence="1 2">
    <name type="scientific">Spiribacter salinus</name>
    <dbReference type="NCBI Taxonomy" id="1335746"/>
    <lineage>
        <taxon>Bacteria</taxon>
        <taxon>Pseudomonadati</taxon>
        <taxon>Pseudomonadota</taxon>
        <taxon>Gammaproteobacteria</taxon>
        <taxon>Chromatiales</taxon>
        <taxon>Ectothiorhodospiraceae</taxon>
        <taxon>Spiribacter</taxon>
    </lineage>
</organism>
<name>A0A540V8J9_9GAMM</name>
<evidence type="ECO:0000313" key="2">
    <source>
        <dbReference type="Proteomes" id="UP000315400"/>
    </source>
</evidence>
<sequence length="434" mass="48747">MEDERPKKADATPRASALIESLRDIGYSLPTALADVIDNSITAGASAVKIHADTLTDDPTIAIVDDGAGMDRDTLVEALRPGSRNPREERANNDLGRFGLGLKSASFSQCRRLTVLSRHGGVLSGARWDLDEVAETDRWEISLIEDGAGMPHAQLLRGDGTIVLWEKLDRVDGGYRHDARKRAQHINQALAAAERHLRIVFHRFMERSGKGRLSISINNRVLPPIDPFASKHPATQIDPEEALTLSHGMVRIRSFTIPHHKAMKRDEWEELGGPEGHLRSQGFYIYRGDRLIISGSWLGLARQTELTKLCRIRVDIPNTMDADWKIDVKKASAQLPPAVKDRLRKIVERFVQTSKRTYRKRGQKLTDETRAPMWQRLMKDGAIVYQPNSDHPTLVEFEERLPEDLRREFRNCISLVGAGLPVESLHADLLGQAE</sequence>
<protein>
    <submittedName>
        <fullName evidence="1">ATP-binding protein</fullName>
    </submittedName>
</protein>
<gene>
    <name evidence="1" type="ORF">FKY71_18420</name>
</gene>
<reference evidence="1 2" key="1">
    <citation type="submission" date="2019-06" db="EMBL/GenBank/DDBJ databases">
        <title>Metagenome assembled Genome of Spiribacter salinus SL48-SHIP from the microbial mat of Salt Lake 48 (Novosibirsk region, Russia).</title>
        <authorList>
            <person name="Shipova A."/>
            <person name="Rozanov A.S."/>
            <person name="Bryanskaya A.V."/>
            <person name="Peltek S.E."/>
        </authorList>
    </citation>
    <scope>NUCLEOTIDE SEQUENCE [LARGE SCALE GENOMIC DNA]</scope>
    <source>
        <strain evidence="1">SL48-SHIP-2</strain>
    </source>
</reference>
<dbReference type="GO" id="GO:0005524">
    <property type="term" value="F:ATP binding"/>
    <property type="evidence" value="ECO:0007669"/>
    <property type="project" value="UniProtKB-KW"/>
</dbReference>
<dbReference type="Gene3D" id="3.30.565.10">
    <property type="entry name" value="Histidine kinase-like ATPase, C-terminal domain"/>
    <property type="match status" value="1"/>
</dbReference>